<evidence type="ECO:0000259" key="7">
    <source>
        <dbReference type="PROSITE" id="PS51006"/>
    </source>
</evidence>
<evidence type="ECO:0000256" key="5">
    <source>
        <dbReference type="HAMAP-Rule" id="MF_00198"/>
    </source>
</evidence>
<evidence type="ECO:0000256" key="6">
    <source>
        <dbReference type="PROSITE-ProRule" id="PRU00354"/>
    </source>
</evidence>
<evidence type="ECO:0000256" key="3">
    <source>
        <dbReference type="ARBA" id="ARBA00023066"/>
    </source>
</evidence>
<dbReference type="PATRIC" id="fig|869212.3.peg.1312"/>
<keyword evidence="4 5" id="KW-0620">Polyamine biosynthesis</keyword>
<dbReference type="AlphaFoldDB" id="I4B3W3"/>
<name>I4B3W3_TURPD</name>
<dbReference type="InterPro" id="IPR029063">
    <property type="entry name" value="SAM-dependent_MTases_sf"/>
</dbReference>
<dbReference type="InterPro" id="IPR035246">
    <property type="entry name" value="Spermidine_synt_N"/>
</dbReference>
<evidence type="ECO:0000313" key="9">
    <source>
        <dbReference type="Proteomes" id="UP000006048"/>
    </source>
</evidence>
<evidence type="ECO:0000256" key="2">
    <source>
        <dbReference type="ARBA" id="ARBA00022679"/>
    </source>
</evidence>
<accession>I4B3W3</accession>
<dbReference type="PANTHER" id="PTHR11558">
    <property type="entry name" value="SPERMIDINE/SPERMINE SYNTHASE"/>
    <property type="match status" value="1"/>
</dbReference>
<keyword evidence="2 5" id="KW-0808">Transferase</keyword>
<dbReference type="InterPro" id="IPR037163">
    <property type="entry name" value="Spermidine_synt_N_sf"/>
</dbReference>
<dbReference type="Gene3D" id="2.30.140.10">
    <property type="entry name" value="Spermidine synthase, tetramerisation domain"/>
    <property type="match status" value="1"/>
</dbReference>
<keyword evidence="9" id="KW-1185">Reference proteome</keyword>
<dbReference type="EMBL" id="CP002959">
    <property type="protein sequence ID" value="AFM11970.1"/>
    <property type="molecule type" value="Genomic_DNA"/>
</dbReference>
<evidence type="ECO:0000256" key="1">
    <source>
        <dbReference type="ARBA" id="ARBA00007867"/>
    </source>
</evidence>
<dbReference type="OrthoDB" id="9793120at2"/>
<feature type="binding site" evidence="5">
    <location>
        <position position="168"/>
    </location>
    <ligand>
        <name>S-methyl-5'-thioadenosine</name>
        <dbReference type="ChEBI" id="CHEBI:17509"/>
    </ligand>
</feature>
<feature type="binding site" evidence="5">
    <location>
        <position position="111"/>
    </location>
    <ligand>
        <name>S-methyl-5'-thioadenosine</name>
        <dbReference type="ChEBI" id="CHEBI:17509"/>
    </ligand>
</feature>
<feature type="active site" description="Proton acceptor" evidence="5 6">
    <location>
        <position position="161"/>
    </location>
</feature>
<proteinExistence type="inferred from homology"/>
<reference evidence="8 9" key="1">
    <citation type="submission" date="2012-06" db="EMBL/GenBank/DDBJ databases">
        <title>The complete chromosome of genome of Turneriella parva DSM 21527.</title>
        <authorList>
            <consortium name="US DOE Joint Genome Institute (JGI-PGF)"/>
            <person name="Lucas S."/>
            <person name="Han J."/>
            <person name="Lapidus A."/>
            <person name="Bruce D."/>
            <person name="Goodwin L."/>
            <person name="Pitluck S."/>
            <person name="Peters L."/>
            <person name="Kyrpides N."/>
            <person name="Mavromatis K."/>
            <person name="Ivanova N."/>
            <person name="Mikhailova N."/>
            <person name="Chertkov O."/>
            <person name="Detter J.C."/>
            <person name="Tapia R."/>
            <person name="Han C."/>
            <person name="Land M."/>
            <person name="Hauser L."/>
            <person name="Markowitz V."/>
            <person name="Cheng J.-F."/>
            <person name="Hugenholtz P."/>
            <person name="Woyke T."/>
            <person name="Wu D."/>
            <person name="Gronow S."/>
            <person name="Wellnitz S."/>
            <person name="Brambilla E."/>
            <person name="Klenk H.-P."/>
            <person name="Eisen J.A."/>
        </authorList>
    </citation>
    <scope>NUCLEOTIDE SEQUENCE [LARGE SCALE GENOMIC DNA]</scope>
    <source>
        <strain evidence="9">ATCC BAA-1111 / DSM 21527 / NCTC 11395 / H</strain>
    </source>
</reference>
<dbReference type="InterPro" id="IPR030373">
    <property type="entry name" value="PABS_CS"/>
</dbReference>
<feature type="binding site" evidence="5">
    <location>
        <position position="67"/>
    </location>
    <ligand>
        <name>spermidine</name>
        <dbReference type="ChEBI" id="CHEBI:57834"/>
    </ligand>
</feature>
<organism evidence="8 9">
    <name type="scientific">Turneriella parva (strain ATCC BAA-1111 / DSM 21527 / NCTC 11395 / H)</name>
    <name type="common">Leptospira parva</name>
    <dbReference type="NCBI Taxonomy" id="869212"/>
    <lineage>
        <taxon>Bacteria</taxon>
        <taxon>Pseudomonadati</taxon>
        <taxon>Spirochaetota</taxon>
        <taxon>Spirochaetia</taxon>
        <taxon>Leptospirales</taxon>
        <taxon>Leptospiraceae</taxon>
        <taxon>Turneriella</taxon>
    </lineage>
</organism>
<feature type="binding site" evidence="5">
    <location>
        <position position="36"/>
    </location>
    <ligand>
        <name>S-methyl-5'-thioadenosine</name>
        <dbReference type="ChEBI" id="CHEBI:17509"/>
    </ligand>
</feature>
<evidence type="ECO:0000313" key="8">
    <source>
        <dbReference type="EMBL" id="AFM11970.1"/>
    </source>
</evidence>
<dbReference type="RefSeq" id="WP_014802485.1">
    <property type="nucleotide sequence ID" value="NC_018020.1"/>
</dbReference>
<comment type="function">
    <text evidence="5">Catalyzes the irreversible transfer of a propylamine group from the amino donor S-adenosylmethioninamine (decarboxy-AdoMet) to putrescine (1,4-diaminobutane) to yield spermidine.</text>
</comment>
<dbReference type="PROSITE" id="PS01330">
    <property type="entry name" value="PABS_1"/>
    <property type="match status" value="1"/>
</dbReference>
<dbReference type="HAMAP" id="MF_00198">
    <property type="entry name" value="Spermidine_synth"/>
    <property type="match status" value="1"/>
</dbReference>
<gene>
    <name evidence="5" type="primary">speE</name>
    <name evidence="8" type="ordered locus">Turpa_1322</name>
</gene>
<comment type="catalytic activity">
    <reaction evidence="5">
        <text>S-adenosyl 3-(methylsulfanyl)propylamine + putrescine = S-methyl-5'-thioadenosine + spermidine + H(+)</text>
        <dbReference type="Rhea" id="RHEA:12721"/>
        <dbReference type="ChEBI" id="CHEBI:15378"/>
        <dbReference type="ChEBI" id="CHEBI:17509"/>
        <dbReference type="ChEBI" id="CHEBI:57443"/>
        <dbReference type="ChEBI" id="CHEBI:57834"/>
        <dbReference type="ChEBI" id="CHEBI:326268"/>
        <dbReference type="EC" id="2.5.1.16"/>
    </reaction>
</comment>
<dbReference type="SUPFAM" id="SSF53335">
    <property type="entry name" value="S-adenosyl-L-methionine-dependent methyltransferases"/>
    <property type="match status" value="1"/>
</dbReference>
<feature type="binding site" evidence="5">
    <location>
        <begin position="143"/>
        <end position="144"/>
    </location>
    <ligand>
        <name>S-methyl-5'-thioadenosine</name>
        <dbReference type="ChEBI" id="CHEBI:17509"/>
    </ligand>
</feature>
<feature type="domain" description="PABS" evidence="7">
    <location>
        <begin position="7"/>
        <end position="240"/>
    </location>
</feature>
<evidence type="ECO:0000256" key="4">
    <source>
        <dbReference type="ARBA" id="ARBA00023115"/>
    </source>
</evidence>
<protein>
    <recommendedName>
        <fullName evidence="5">Polyamine aminopropyltransferase</fullName>
    </recommendedName>
    <alternativeName>
        <fullName evidence="5">Putrescine aminopropyltransferase</fullName>
        <shortName evidence="5">PAPT</shortName>
    </alternativeName>
    <alternativeName>
        <fullName evidence="5">Spermidine synthase</fullName>
        <shortName evidence="5">SPDS</shortName>
        <shortName evidence="5">SPDSY</shortName>
        <ecNumber evidence="5">2.5.1.16</ecNumber>
    </alternativeName>
</protein>
<dbReference type="Pfam" id="PF17284">
    <property type="entry name" value="Spermine_synt_N"/>
    <property type="match status" value="1"/>
</dbReference>
<dbReference type="Gene3D" id="3.40.50.150">
    <property type="entry name" value="Vaccinia Virus protein VP39"/>
    <property type="match status" value="1"/>
</dbReference>
<comment type="subunit">
    <text evidence="5">Homodimer or homotetramer.</text>
</comment>
<comment type="caution">
    <text evidence="5">Lacks conserved residue(s) required for the propagation of feature annotation.</text>
</comment>
<dbReference type="KEGG" id="tpx:Turpa_1322"/>
<dbReference type="STRING" id="869212.Turpa_1322"/>
<dbReference type="PROSITE" id="PS51006">
    <property type="entry name" value="PABS_2"/>
    <property type="match status" value="1"/>
</dbReference>
<dbReference type="NCBIfam" id="NF002010">
    <property type="entry name" value="PRK00811.1"/>
    <property type="match status" value="1"/>
</dbReference>
<dbReference type="InterPro" id="IPR030374">
    <property type="entry name" value="PABS"/>
</dbReference>
<dbReference type="Pfam" id="PF01564">
    <property type="entry name" value="Spermine_synth"/>
    <property type="match status" value="1"/>
</dbReference>
<comment type="similarity">
    <text evidence="1 5">Belongs to the spermidine/spermine synthase family.</text>
</comment>
<dbReference type="GO" id="GO:0008295">
    <property type="term" value="P:spermidine biosynthetic process"/>
    <property type="evidence" value="ECO:0007669"/>
    <property type="project" value="UniProtKB-UniRule"/>
</dbReference>
<dbReference type="HOGENOM" id="CLU_048199_0_1_12"/>
<sequence>MADKKRDDLLVETLNPDMGYFFRTSKKLYETRTKFQDLEIHELPRHGRMLRLDGVFQTSDRDEFLYHEPLAHVGGMTIDGPKTALVIGGGDGGAAEEFLKYKTIEKVVMVELDGGVVDACKEYIPGICGDAFKSPKLDLRIEDGIKYVFETTEKFDQVLLDLTDPFGPSIELYTHEFYAQISKIMTDRGILSLHIESPITRPELFSKLFWTLKSVFPIVKPMTNYVPLYGTLWGFALASKTQDPTSVDKKTLAERIAKHNLPQLQFYNEDTHHSLFALPNYVREMIKAEQQPIRKGDTLPVPAGSKRNLYLTEAEG</sequence>
<dbReference type="Proteomes" id="UP000006048">
    <property type="component" value="Chromosome"/>
</dbReference>
<dbReference type="InterPro" id="IPR001045">
    <property type="entry name" value="Spermi_synthase"/>
</dbReference>
<comment type="pathway">
    <text evidence="5">Amine and polyamine biosynthesis; spermidine biosynthesis; spermidine from putrescine: step 1/1.</text>
</comment>
<feature type="binding site" evidence="5">
    <location>
        <position position="91"/>
    </location>
    <ligand>
        <name>spermidine</name>
        <dbReference type="ChEBI" id="CHEBI:57834"/>
    </ligand>
</feature>
<keyword evidence="3 5" id="KW-0745">Spermidine biosynthesis</keyword>
<dbReference type="UniPathway" id="UPA00248">
    <property type="reaction ID" value="UER00314"/>
</dbReference>
<dbReference type="GO" id="GO:0004766">
    <property type="term" value="F:spermidine synthase activity"/>
    <property type="evidence" value="ECO:0007669"/>
    <property type="project" value="UniProtKB-UniRule"/>
</dbReference>
<dbReference type="EC" id="2.5.1.16" evidence="5"/>
<dbReference type="PANTHER" id="PTHR11558:SF11">
    <property type="entry name" value="SPERMIDINE SYNTHASE"/>
    <property type="match status" value="1"/>
</dbReference>